<evidence type="ECO:0000313" key="7">
    <source>
        <dbReference type="EMBL" id="MEN1946750.1"/>
    </source>
</evidence>
<evidence type="ECO:0000256" key="5">
    <source>
        <dbReference type="SAM" id="Phobius"/>
    </source>
</evidence>
<dbReference type="RefSeq" id="WP_342113339.1">
    <property type="nucleotide sequence ID" value="NZ_JBCAUN010000002.1"/>
</dbReference>
<reference evidence="7 8" key="1">
    <citation type="submission" date="2024-03" db="EMBL/GenBank/DDBJ databases">
        <title>YIM 134122 draft genome.</title>
        <authorList>
            <person name="Zuo S."/>
            <person name="Xiong L."/>
        </authorList>
    </citation>
    <scope>NUCLEOTIDE SEQUENCE [LARGE SCALE GENOMIC DNA]</scope>
    <source>
        <strain evidence="7 8">YIM 134122</strain>
    </source>
</reference>
<organism evidence="7 8">
    <name type="scientific">Leifsonia stereocauli</name>
    <dbReference type="NCBI Taxonomy" id="3134136"/>
    <lineage>
        <taxon>Bacteria</taxon>
        <taxon>Bacillati</taxon>
        <taxon>Actinomycetota</taxon>
        <taxon>Actinomycetes</taxon>
        <taxon>Micrococcales</taxon>
        <taxon>Microbacteriaceae</taxon>
        <taxon>Leifsonia</taxon>
    </lineage>
</organism>
<dbReference type="InterPro" id="IPR013525">
    <property type="entry name" value="ABC2_TM"/>
</dbReference>
<evidence type="ECO:0000313" key="8">
    <source>
        <dbReference type="Proteomes" id="UP001425155"/>
    </source>
</evidence>
<keyword evidence="3 5" id="KW-1133">Transmembrane helix</keyword>
<keyword evidence="8" id="KW-1185">Reference proteome</keyword>
<dbReference type="PANTHER" id="PTHR43471:SF3">
    <property type="entry name" value="ABC TRANSPORTER PERMEASE PROTEIN NATB"/>
    <property type="match status" value="1"/>
</dbReference>
<dbReference type="Proteomes" id="UP001425155">
    <property type="component" value="Unassembled WGS sequence"/>
</dbReference>
<name>A0ABU9W518_9MICO</name>
<keyword evidence="2 5" id="KW-0812">Transmembrane</keyword>
<dbReference type="EMBL" id="JBCLVG010000002">
    <property type="protein sequence ID" value="MEN1946750.1"/>
    <property type="molecule type" value="Genomic_DNA"/>
</dbReference>
<proteinExistence type="predicted"/>
<comment type="subcellular location">
    <subcellularLocation>
        <location evidence="1">Membrane</location>
        <topology evidence="1">Multi-pass membrane protein</topology>
    </subcellularLocation>
</comment>
<evidence type="ECO:0000256" key="2">
    <source>
        <dbReference type="ARBA" id="ARBA00022692"/>
    </source>
</evidence>
<feature type="domain" description="ABC-2 type transporter transmembrane" evidence="6">
    <location>
        <begin position="38"/>
        <end position="348"/>
    </location>
</feature>
<feature type="transmembrane region" description="Helical" evidence="5">
    <location>
        <begin position="151"/>
        <end position="175"/>
    </location>
</feature>
<accession>A0ABU9W518</accession>
<feature type="transmembrane region" description="Helical" evidence="5">
    <location>
        <begin position="243"/>
        <end position="267"/>
    </location>
</feature>
<evidence type="ECO:0000256" key="4">
    <source>
        <dbReference type="ARBA" id="ARBA00023136"/>
    </source>
</evidence>
<sequence>MSTTRSTTMNTSDYTAPSLGSSVALVAGREIRMRLRSKAFLISTGILMLAVLASVVFGSIASANQSAPKVAVIGSAEQVVGETDLEVVPASDRAAAEEMLRDGEIEAIIVPGSGGTGVTVIGYDSIPNTVVSTLSIAPGVELLDPDAPDPLLTYIVALGFGLVFFMSAITFGSTIAQSVVEEKQTRVVEILLSTVPVRALLAGKVIGNSVLAIGQIVAIAVIAIGGLMVTGQRVLIGGLGESVIWFVVFFLVGFVMLAALFAATAALVSRAEDVGSVTSPVTMLVMIPYFLVIFFNDNATVLAIMSYVPFSAPVGMPMRIFLGQAEWWEPFLSLGILLATTAVVLWIGERVYSNSLLKMGGRVKLAEAIKG</sequence>
<evidence type="ECO:0000259" key="6">
    <source>
        <dbReference type="Pfam" id="PF12698"/>
    </source>
</evidence>
<feature type="transmembrane region" description="Helical" evidence="5">
    <location>
        <begin position="212"/>
        <end position="231"/>
    </location>
</feature>
<evidence type="ECO:0000256" key="1">
    <source>
        <dbReference type="ARBA" id="ARBA00004141"/>
    </source>
</evidence>
<evidence type="ECO:0000256" key="3">
    <source>
        <dbReference type="ARBA" id="ARBA00022989"/>
    </source>
</evidence>
<protein>
    <submittedName>
        <fullName evidence="7">ABC transporter permease</fullName>
    </submittedName>
</protein>
<gene>
    <name evidence="7" type="ORF">WJX64_09340</name>
</gene>
<comment type="caution">
    <text evidence="7">The sequence shown here is derived from an EMBL/GenBank/DDBJ whole genome shotgun (WGS) entry which is preliminary data.</text>
</comment>
<feature type="transmembrane region" description="Helical" evidence="5">
    <location>
        <begin position="331"/>
        <end position="348"/>
    </location>
</feature>
<feature type="transmembrane region" description="Helical" evidence="5">
    <location>
        <begin position="39"/>
        <end position="61"/>
    </location>
</feature>
<keyword evidence="4 5" id="KW-0472">Membrane</keyword>
<dbReference type="Pfam" id="PF12698">
    <property type="entry name" value="ABC2_membrane_3"/>
    <property type="match status" value="1"/>
</dbReference>
<dbReference type="PANTHER" id="PTHR43471">
    <property type="entry name" value="ABC TRANSPORTER PERMEASE"/>
    <property type="match status" value="1"/>
</dbReference>